<keyword evidence="1" id="KW-0175">Coiled coil</keyword>
<evidence type="ECO:0000313" key="4">
    <source>
        <dbReference type="Proteomes" id="UP000694520"/>
    </source>
</evidence>
<feature type="coiled-coil region" evidence="1">
    <location>
        <begin position="396"/>
        <end position="441"/>
    </location>
</feature>
<organism evidence="3 4">
    <name type="scientific">Bos mutus grunniens</name>
    <name type="common">Wild yak</name>
    <name type="synonym">Bos grunniens</name>
    <dbReference type="NCBI Taxonomy" id="30521"/>
    <lineage>
        <taxon>Eukaryota</taxon>
        <taxon>Metazoa</taxon>
        <taxon>Chordata</taxon>
        <taxon>Craniata</taxon>
        <taxon>Vertebrata</taxon>
        <taxon>Euteleostomi</taxon>
        <taxon>Mammalia</taxon>
        <taxon>Eutheria</taxon>
        <taxon>Laurasiatheria</taxon>
        <taxon>Artiodactyla</taxon>
        <taxon>Ruminantia</taxon>
        <taxon>Pecora</taxon>
        <taxon>Bovidae</taxon>
        <taxon>Bovinae</taxon>
        <taxon>Bos</taxon>
    </lineage>
</organism>
<dbReference type="Pfam" id="PF15450">
    <property type="entry name" value="CCDC154"/>
    <property type="match status" value="1"/>
</dbReference>
<name>A0A8B9YUX2_BOSMU</name>
<feature type="compositionally biased region" description="Low complexity" evidence="2">
    <location>
        <begin position="39"/>
        <end position="52"/>
    </location>
</feature>
<dbReference type="GO" id="GO:0035630">
    <property type="term" value="P:bone mineralization involved in bone maturation"/>
    <property type="evidence" value="ECO:0007669"/>
    <property type="project" value="TreeGrafter"/>
</dbReference>
<gene>
    <name evidence="3" type="primary">CCDC154</name>
</gene>
<feature type="coiled-coil region" evidence="1">
    <location>
        <begin position="475"/>
        <end position="509"/>
    </location>
</feature>
<accession>A0A8B9YUX2</accession>
<feature type="region of interest" description="Disordered" evidence="2">
    <location>
        <begin position="1"/>
        <end position="55"/>
    </location>
</feature>
<feature type="coiled-coil region" evidence="1">
    <location>
        <begin position="171"/>
        <end position="237"/>
    </location>
</feature>
<keyword evidence="4" id="KW-1185">Reference proteome</keyword>
<dbReference type="InterPro" id="IPR029512">
    <property type="entry name" value="CCDC154"/>
</dbReference>
<proteinExistence type="predicted"/>
<dbReference type="Proteomes" id="UP000694520">
    <property type="component" value="Chromosome 26"/>
</dbReference>
<evidence type="ECO:0000256" key="2">
    <source>
        <dbReference type="SAM" id="MobiDB-lite"/>
    </source>
</evidence>
<dbReference type="GeneTree" id="ENSGT00390000002278"/>
<dbReference type="Ensembl" id="ENSBGRT00000048930.1">
    <property type="protein sequence ID" value="ENSBGRP00000042199.1"/>
    <property type="gene ID" value="ENSBGRG00000026436.1"/>
</dbReference>
<sequence length="686" mass="76952">MSHGGAVGACGRVWGPSGSSSQSAPKANPKAPSRRVDRQQPSSEASPPSQLSTVAPEDLGLLEEELEVSEKDACSRLQSDASDLEQGTLKRWKQLEQWVADLQAEVASLRGHRARCEHATLSLLRELLQVRACLQLQDTQLKRLQLETRRVAPAPEKEAVQLPGPQQQNQMQALDKRLVEVREALTQIRRKQALQDSERKGAEQEASLRLSELTGKLKQEEQDREMACGALQKSQEEAGQKVDHGVARMQAQMTKLGEEMSLRFLKREARLCGFLQKSFLALEKRMKASESARLRAESALQEELEGRWRQLQELDTERVRALQGQCQVGEGQGQGEGQYQEECHLLEQCRGLDKAVVQLTEFVQQNQVSLNRVLLAEQKAWDAKGQLEDSRAGELATYLQENLEAMQLACELAQQETQGALELLREKSQALEVSVAELVRQVKDLSDHFLALSWRLDLQEQTLSMRLREAKQRWREGLTRCREEAEAHLREVQERVDQLPQQIEAVTDKCVLHKSDSDCKISAEATARELAVEAVRQELAALLSSVQLLREGNPGRKIAEIQGKLATNQMMKLETSIQDNKTIQNLKFNTETKLRTEAMATLQESMLRLWSEEGPWTPTLSSRRGPMSLGRQQLFIKDVAPDDVVPMNRWGVYQAVRWAAGATFQSACRSGFRGGRRAGDGGGPRA</sequence>
<evidence type="ECO:0000313" key="3">
    <source>
        <dbReference type="Ensembl" id="ENSBGRP00000042199.1"/>
    </source>
</evidence>
<protein>
    <submittedName>
        <fullName evidence="3">Coiled-coil domain containing 154</fullName>
    </submittedName>
</protein>
<dbReference type="PANTHER" id="PTHR35153:SF1">
    <property type="entry name" value="COILED-COIL DOMAIN-CONTAINING PROTEIN 154"/>
    <property type="match status" value="1"/>
</dbReference>
<evidence type="ECO:0000256" key="1">
    <source>
        <dbReference type="SAM" id="Coils"/>
    </source>
</evidence>
<dbReference type="AlphaFoldDB" id="A0A8B9YUX2"/>
<dbReference type="PANTHER" id="PTHR35153">
    <property type="entry name" value="COILED-COIL DOMAIN-CONTAINING PROTEIN 154"/>
    <property type="match status" value="1"/>
</dbReference>
<reference evidence="3" key="3">
    <citation type="submission" date="2025-09" db="UniProtKB">
        <authorList>
            <consortium name="Ensembl"/>
        </authorList>
    </citation>
    <scope>IDENTIFICATION</scope>
</reference>
<reference evidence="3" key="2">
    <citation type="submission" date="2025-08" db="UniProtKB">
        <authorList>
            <consortium name="Ensembl"/>
        </authorList>
    </citation>
    <scope>IDENTIFICATION</scope>
</reference>
<reference evidence="3" key="1">
    <citation type="submission" date="2019-05" db="EMBL/GenBank/DDBJ databases">
        <authorList>
            <person name="Zhang S."/>
            <person name="Liu J."/>
        </authorList>
    </citation>
    <scope>NUCLEOTIDE SEQUENCE [LARGE SCALE GENOMIC DNA]</scope>
</reference>